<sequence>MIYHVTYPSEGLHVKGYLSLPYGYQLPEDEVRQLLLGKFSSDTYPAVQLNTPLHSTDQDFTSKKWPVFIYCRGGIGNFGKVRTPWVEEFAMHDHIVFAPSYRGTEGGEGRDLFGGDDKEDVYSAVRLLSELPFVDPDRISIMGFSRGSINAAYTAHTLPNIHKLVLWSGVSDMAQTYEERIDLRRTFKRVIGGTPTKVPEAYKDRSPVTIAGELSCPVLIVHGTKDVQVSYSQGEKMYNSLSEAKADVNFHRYEGLGHHFPQETHRAAITRMFEWITASTGDAESTSMYS</sequence>
<dbReference type="PANTHER" id="PTHR22946:SF9">
    <property type="entry name" value="POLYKETIDE TRANSFERASE AF380"/>
    <property type="match status" value="1"/>
</dbReference>
<evidence type="ECO:0000259" key="2">
    <source>
        <dbReference type="Pfam" id="PF00326"/>
    </source>
</evidence>
<evidence type="ECO:0000313" key="3">
    <source>
        <dbReference type="EMBL" id="WIV20976.1"/>
    </source>
</evidence>
<dbReference type="Pfam" id="PF00326">
    <property type="entry name" value="Peptidase_S9"/>
    <property type="match status" value="1"/>
</dbReference>
<feature type="domain" description="Peptidase S9 prolyl oligopeptidase catalytic" evidence="2">
    <location>
        <begin position="91"/>
        <end position="279"/>
    </location>
</feature>
<proteinExistence type="predicted"/>
<evidence type="ECO:0000256" key="1">
    <source>
        <dbReference type="ARBA" id="ARBA00022801"/>
    </source>
</evidence>
<accession>A0ABY8X621</accession>
<evidence type="ECO:0000313" key="4">
    <source>
        <dbReference type="Proteomes" id="UP001236415"/>
    </source>
</evidence>
<keyword evidence="4" id="KW-1185">Reference proteome</keyword>
<dbReference type="InterPro" id="IPR001375">
    <property type="entry name" value="Peptidase_S9_cat"/>
</dbReference>
<organism evidence="3 4">
    <name type="scientific">Paenibacillus polygoni</name>
    <dbReference type="NCBI Taxonomy" id="3050112"/>
    <lineage>
        <taxon>Bacteria</taxon>
        <taxon>Bacillati</taxon>
        <taxon>Bacillota</taxon>
        <taxon>Bacilli</taxon>
        <taxon>Bacillales</taxon>
        <taxon>Paenibacillaceae</taxon>
        <taxon>Paenibacillus</taxon>
    </lineage>
</organism>
<dbReference type="Proteomes" id="UP001236415">
    <property type="component" value="Chromosome"/>
</dbReference>
<name>A0ABY8X621_9BACL</name>
<dbReference type="Gene3D" id="3.40.50.1820">
    <property type="entry name" value="alpha/beta hydrolase"/>
    <property type="match status" value="1"/>
</dbReference>
<dbReference type="RefSeq" id="WP_285748321.1">
    <property type="nucleotide sequence ID" value="NZ_CP127162.1"/>
</dbReference>
<dbReference type="EMBL" id="CP127162">
    <property type="protein sequence ID" value="WIV20976.1"/>
    <property type="molecule type" value="Genomic_DNA"/>
</dbReference>
<gene>
    <name evidence="3" type="ORF">QPK24_10045</name>
</gene>
<dbReference type="PANTHER" id="PTHR22946">
    <property type="entry name" value="DIENELACTONE HYDROLASE DOMAIN-CONTAINING PROTEIN-RELATED"/>
    <property type="match status" value="1"/>
</dbReference>
<dbReference type="SUPFAM" id="SSF53474">
    <property type="entry name" value="alpha/beta-Hydrolases"/>
    <property type="match status" value="1"/>
</dbReference>
<reference evidence="3 4" key="1">
    <citation type="submission" date="2023-06" db="EMBL/GenBank/DDBJ databases">
        <title>Paenibacillus polygonum sp. nov., an endophytic bacterium, isolated from Polygonum lapathifolium L. in Nanji Wetland National Nature Reserve, South of Poyang Lake, Jiangxi Province, China.</title>
        <authorList>
            <person name="Yu Z."/>
        </authorList>
    </citation>
    <scope>NUCLEOTIDE SEQUENCE [LARGE SCALE GENOMIC DNA]</scope>
    <source>
        <strain evidence="3 4">C31</strain>
    </source>
</reference>
<dbReference type="InterPro" id="IPR029058">
    <property type="entry name" value="AB_hydrolase_fold"/>
</dbReference>
<keyword evidence="1" id="KW-0378">Hydrolase</keyword>
<dbReference type="InterPro" id="IPR050261">
    <property type="entry name" value="FrsA_esterase"/>
</dbReference>
<protein>
    <submittedName>
        <fullName evidence="3">Prolyl oligopeptidase family serine peptidase</fullName>
    </submittedName>
</protein>